<name>A0A8K0CLZ2_IGNLU</name>
<dbReference type="PANTHER" id="PTHR11161">
    <property type="entry name" value="O-ACYLTRANSFERASE"/>
    <property type="match status" value="1"/>
</dbReference>
<dbReference type="PANTHER" id="PTHR11161:SF0">
    <property type="entry name" value="O-ACYLTRANSFERASE LIKE PROTEIN"/>
    <property type="match status" value="1"/>
</dbReference>
<feature type="transmembrane region" description="Helical" evidence="1">
    <location>
        <begin position="48"/>
        <end position="68"/>
    </location>
</feature>
<dbReference type="Pfam" id="PF01757">
    <property type="entry name" value="Acyl_transf_3"/>
    <property type="match status" value="1"/>
</dbReference>
<gene>
    <name evidence="3" type="ORF">ILUMI_18122</name>
</gene>
<keyword evidence="1" id="KW-0472">Membrane</keyword>
<dbReference type="EMBL" id="VTPC01080248">
    <property type="protein sequence ID" value="KAF2888051.1"/>
    <property type="molecule type" value="Genomic_DNA"/>
</dbReference>
<dbReference type="AlphaFoldDB" id="A0A8K0CLZ2"/>
<dbReference type="InterPro" id="IPR052728">
    <property type="entry name" value="O2_lipid_transport_reg"/>
</dbReference>
<protein>
    <recommendedName>
        <fullName evidence="2">Acyltransferase 3 domain-containing protein</fullName>
    </recommendedName>
</protein>
<feature type="transmembrane region" description="Helical" evidence="1">
    <location>
        <begin position="75"/>
        <end position="95"/>
    </location>
</feature>
<feature type="transmembrane region" description="Helical" evidence="1">
    <location>
        <begin position="115"/>
        <end position="136"/>
    </location>
</feature>
<dbReference type="InterPro" id="IPR002656">
    <property type="entry name" value="Acyl_transf_3_dom"/>
</dbReference>
<keyword evidence="1" id="KW-1133">Transmembrane helix</keyword>
<dbReference type="Proteomes" id="UP000801492">
    <property type="component" value="Unassembled WGS sequence"/>
</dbReference>
<keyword evidence="4" id="KW-1185">Reference proteome</keyword>
<organism evidence="3 4">
    <name type="scientific">Ignelater luminosus</name>
    <name type="common">Cucubano</name>
    <name type="synonym">Pyrophorus luminosus</name>
    <dbReference type="NCBI Taxonomy" id="2038154"/>
    <lineage>
        <taxon>Eukaryota</taxon>
        <taxon>Metazoa</taxon>
        <taxon>Ecdysozoa</taxon>
        <taxon>Arthropoda</taxon>
        <taxon>Hexapoda</taxon>
        <taxon>Insecta</taxon>
        <taxon>Pterygota</taxon>
        <taxon>Neoptera</taxon>
        <taxon>Endopterygota</taxon>
        <taxon>Coleoptera</taxon>
        <taxon>Polyphaga</taxon>
        <taxon>Elateriformia</taxon>
        <taxon>Elateroidea</taxon>
        <taxon>Elateridae</taxon>
        <taxon>Agrypninae</taxon>
        <taxon>Pyrophorini</taxon>
        <taxon>Ignelater</taxon>
    </lineage>
</organism>
<evidence type="ECO:0000259" key="2">
    <source>
        <dbReference type="Pfam" id="PF01757"/>
    </source>
</evidence>
<accession>A0A8K0CLZ2</accession>
<feature type="transmembrane region" description="Helical" evidence="1">
    <location>
        <begin position="270"/>
        <end position="291"/>
    </location>
</feature>
<proteinExistence type="predicted"/>
<reference evidence="3" key="1">
    <citation type="submission" date="2019-08" db="EMBL/GenBank/DDBJ databases">
        <title>The genome of the North American firefly Photinus pyralis.</title>
        <authorList>
            <consortium name="Photinus pyralis genome working group"/>
            <person name="Fallon T.R."/>
            <person name="Sander Lower S.E."/>
            <person name="Weng J.-K."/>
        </authorList>
    </citation>
    <scope>NUCLEOTIDE SEQUENCE</scope>
    <source>
        <strain evidence="3">TRF0915ILg1</strain>
        <tissue evidence="3">Whole body</tissue>
    </source>
</reference>
<dbReference type="OrthoDB" id="118951at2759"/>
<feature type="transmembrane region" description="Helical" evidence="1">
    <location>
        <begin position="157"/>
        <end position="178"/>
    </location>
</feature>
<feature type="domain" description="Acyltransferase 3" evidence="2">
    <location>
        <begin position="30"/>
        <end position="283"/>
    </location>
</feature>
<sequence>MKHLGSGPQWPDLIQSKLEQPCRNYWWSALLYVQNYVNPNEPCMGQTWYLSVDTQLFIISPLFLLLFYKWPKLRPYILTVVIICASLVPFFIMFYGEYRGIADSSRSQEYIRNVYYPTHTRASPWLVGLGVGYVIYESKNVKFGRSLKKFQLNCLYLVLWLISLTVMCAVVFGAYDILMGEYNRYSHSIYVGFAPLSWAVAVGCMIFLCVQGCGGPVNWILSNPVMQVVSKLTYSMYLLHKLTLALRMYSARTNFVLGALEVLPEFWGDFTITLVLAVIWVLAFESPVLVLEKMLFHRQQERNGKPKSDIEKASNS</sequence>
<feature type="transmembrane region" description="Helical" evidence="1">
    <location>
        <begin position="198"/>
        <end position="220"/>
    </location>
</feature>
<evidence type="ECO:0000313" key="4">
    <source>
        <dbReference type="Proteomes" id="UP000801492"/>
    </source>
</evidence>
<dbReference type="GO" id="GO:0016747">
    <property type="term" value="F:acyltransferase activity, transferring groups other than amino-acyl groups"/>
    <property type="evidence" value="ECO:0007669"/>
    <property type="project" value="InterPro"/>
</dbReference>
<evidence type="ECO:0000256" key="1">
    <source>
        <dbReference type="SAM" id="Phobius"/>
    </source>
</evidence>
<evidence type="ECO:0000313" key="3">
    <source>
        <dbReference type="EMBL" id="KAF2888051.1"/>
    </source>
</evidence>
<comment type="caution">
    <text evidence="3">The sequence shown here is derived from an EMBL/GenBank/DDBJ whole genome shotgun (WGS) entry which is preliminary data.</text>
</comment>
<keyword evidence="1" id="KW-0812">Transmembrane</keyword>